<gene>
    <name evidence="8" type="ORF">IM787_09185</name>
</gene>
<keyword evidence="5" id="KW-1133">Transmembrane helix</keyword>
<dbReference type="GO" id="GO:0016301">
    <property type="term" value="F:kinase activity"/>
    <property type="evidence" value="ECO:0007669"/>
    <property type="project" value="UniProtKB-KW"/>
</dbReference>
<feature type="transmembrane region" description="Helical" evidence="5">
    <location>
        <begin position="255"/>
        <end position="277"/>
    </location>
</feature>
<evidence type="ECO:0000256" key="2">
    <source>
        <dbReference type="ARBA" id="ARBA00022777"/>
    </source>
</evidence>
<feature type="domain" description="Histidine kinase/HSP90-like ATPase" evidence="7">
    <location>
        <begin position="537"/>
        <end position="631"/>
    </location>
</feature>
<keyword evidence="5" id="KW-0472">Membrane</keyword>
<feature type="transmembrane region" description="Helical" evidence="5">
    <location>
        <begin position="197"/>
        <end position="217"/>
    </location>
</feature>
<name>A0ABR9S2L1_9BURK</name>
<evidence type="ECO:0000256" key="3">
    <source>
        <dbReference type="ARBA" id="ARBA00023012"/>
    </source>
</evidence>
<evidence type="ECO:0000256" key="5">
    <source>
        <dbReference type="SAM" id="Phobius"/>
    </source>
</evidence>
<dbReference type="InterPro" id="IPR050482">
    <property type="entry name" value="Sensor_HK_TwoCompSys"/>
</dbReference>
<keyword evidence="1" id="KW-0808">Transferase</keyword>
<feature type="transmembrane region" description="Helical" evidence="5">
    <location>
        <begin position="376"/>
        <end position="394"/>
    </location>
</feature>
<feature type="signal peptide" evidence="6">
    <location>
        <begin position="1"/>
        <end position="27"/>
    </location>
</feature>
<dbReference type="PANTHER" id="PTHR24421:SF58">
    <property type="entry name" value="SIGNAL TRANSDUCTION HISTIDINE-PROTEIN KINASE_PHOSPHATASE UHPB"/>
    <property type="match status" value="1"/>
</dbReference>
<dbReference type="Pfam" id="PF02518">
    <property type="entry name" value="HATPase_c"/>
    <property type="match status" value="1"/>
</dbReference>
<dbReference type="Gene3D" id="3.30.565.10">
    <property type="entry name" value="Histidine kinase-like ATPase, C-terminal domain"/>
    <property type="match status" value="1"/>
</dbReference>
<keyword evidence="6" id="KW-0732">Signal</keyword>
<dbReference type="CDD" id="cd16917">
    <property type="entry name" value="HATPase_UhpB-NarQ-NarX-like"/>
    <property type="match status" value="1"/>
</dbReference>
<keyword evidence="9" id="KW-1185">Reference proteome</keyword>
<accession>A0ABR9S2L1</accession>
<reference evidence="8 9" key="1">
    <citation type="submission" date="2020-10" db="EMBL/GenBank/DDBJ databases">
        <title>Ramlibacter sp. HM2 16S ribosomal RNA gene Genome sequencing and assembly.</title>
        <authorList>
            <person name="Kang M."/>
        </authorList>
    </citation>
    <scope>NUCLEOTIDE SEQUENCE [LARGE SCALE GENOMIC DNA]</scope>
    <source>
        <strain evidence="8 9">HM2</strain>
    </source>
</reference>
<keyword evidence="2 8" id="KW-0418">Kinase</keyword>
<keyword evidence="4" id="KW-0175">Coiled coil</keyword>
<evidence type="ECO:0000256" key="6">
    <source>
        <dbReference type="SAM" id="SignalP"/>
    </source>
</evidence>
<evidence type="ECO:0000313" key="8">
    <source>
        <dbReference type="EMBL" id="MBE7367738.1"/>
    </source>
</evidence>
<feature type="coiled-coil region" evidence="4">
    <location>
        <begin position="401"/>
        <end position="435"/>
    </location>
</feature>
<evidence type="ECO:0000256" key="4">
    <source>
        <dbReference type="SAM" id="Coils"/>
    </source>
</evidence>
<evidence type="ECO:0000259" key="7">
    <source>
        <dbReference type="SMART" id="SM00387"/>
    </source>
</evidence>
<comment type="caution">
    <text evidence="8">The sequence shown here is derived from an EMBL/GenBank/DDBJ whole genome shotgun (WGS) entry which is preliminary data.</text>
</comment>
<dbReference type="Gene3D" id="1.20.5.1930">
    <property type="match status" value="1"/>
</dbReference>
<feature type="chain" id="PRO_5045636795" evidence="6">
    <location>
        <begin position="28"/>
        <end position="634"/>
    </location>
</feature>
<dbReference type="SUPFAM" id="SSF55874">
    <property type="entry name" value="ATPase domain of HSP90 chaperone/DNA topoisomerase II/histidine kinase"/>
    <property type="match status" value="1"/>
</dbReference>
<dbReference type="EMBL" id="JADDIV010000002">
    <property type="protein sequence ID" value="MBE7367738.1"/>
    <property type="molecule type" value="Genomic_DNA"/>
</dbReference>
<keyword evidence="3" id="KW-0902">Two-component regulatory system</keyword>
<evidence type="ECO:0000313" key="9">
    <source>
        <dbReference type="Proteomes" id="UP000806285"/>
    </source>
</evidence>
<dbReference type="Proteomes" id="UP000806285">
    <property type="component" value="Unassembled WGS sequence"/>
</dbReference>
<sequence length="634" mass="69612">MPPIATACWRTRLAAVLLPLLAACAGAQEPSLHALQADHLRASSTEWEPPPAVPEEVAAGSAWARVALPHVRARSIAEGNDSLTAAPDVVWYRLEVPPQVAAHDPFLYLPRWQTIGVVAVYVDGRLVHRTRGSRVWNSFNRPLLLPLADASRTPPRTVHVRMASQQGVGGALSTVRFGSERDLLWRHRLRTFLQADLIAQSSAAFLVLGLFSLAVWCVRRRETLYALFFAASAAHLGRMLHYVVGDHPPLLPDDWFGWMTVNSVGWVMVCVFAFAFHAHGRRMTRAARATAGLVGLCSLLTLPVPLLLPHLHAILPSVYIVIAVLTTAIAASGLWASYRARSREGLLLFGWFSLNLPAGIHDLLLQNYRLDIERVYLAPYTSTGLFLIFVVMMWRRYIGALRGMEAANASLESRLAQREAALTATHEQLRELERQQTLTAERQRLMQDMHDGIGSSLVSALRMVERGEASPGATAQVLQQCIDDLKLAIDSLETADTDLLGLLAAIRFRLGPRLHAAGIELRWSVRDLPALAWLDPQTALHVLRILQEVLANILKHSRASVIDVATDDAGAEVLVRIRDNGAPFAPDGAAAPGTGKGLANIRQRAEALRARCDWTAWEGGGEFRLWLPVARAAG</sequence>
<feature type="transmembrane region" description="Helical" evidence="5">
    <location>
        <begin position="289"/>
        <end position="308"/>
    </location>
</feature>
<dbReference type="InterPro" id="IPR003594">
    <property type="entry name" value="HATPase_dom"/>
</dbReference>
<dbReference type="RefSeq" id="WP_193676319.1">
    <property type="nucleotide sequence ID" value="NZ_JADDIV010000002.1"/>
</dbReference>
<protein>
    <submittedName>
        <fullName evidence="8">Histidine kinase</fullName>
    </submittedName>
</protein>
<keyword evidence="5" id="KW-0812">Transmembrane</keyword>
<feature type="transmembrane region" description="Helical" evidence="5">
    <location>
        <begin position="224"/>
        <end position="243"/>
    </location>
</feature>
<evidence type="ECO:0000256" key="1">
    <source>
        <dbReference type="ARBA" id="ARBA00022679"/>
    </source>
</evidence>
<dbReference type="PANTHER" id="PTHR24421">
    <property type="entry name" value="NITRATE/NITRITE SENSOR PROTEIN NARX-RELATED"/>
    <property type="match status" value="1"/>
</dbReference>
<feature type="transmembrane region" description="Helical" evidence="5">
    <location>
        <begin position="314"/>
        <end position="338"/>
    </location>
</feature>
<proteinExistence type="predicted"/>
<dbReference type="InterPro" id="IPR036890">
    <property type="entry name" value="HATPase_C_sf"/>
</dbReference>
<dbReference type="SMART" id="SM00387">
    <property type="entry name" value="HATPase_c"/>
    <property type="match status" value="1"/>
</dbReference>
<organism evidence="8 9">
    <name type="scientific">Ramlibacter pallidus</name>
    <dbReference type="NCBI Taxonomy" id="2780087"/>
    <lineage>
        <taxon>Bacteria</taxon>
        <taxon>Pseudomonadati</taxon>
        <taxon>Pseudomonadota</taxon>
        <taxon>Betaproteobacteria</taxon>
        <taxon>Burkholderiales</taxon>
        <taxon>Comamonadaceae</taxon>
        <taxon>Ramlibacter</taxon>
    </lineage>
</organism>